<feature type="domain" description="3-hydroxyacyl-CoA dehydrogenase C-terminal" evidence="11">
    <location>
        <begin position="196"/>
        <end position="265"/>
    </location>
</feature>
<dbReference type="SUPFAM" id="SSF51735">
    <property type="entry name" value="NAD(P)-binding Rossmann-fold domains"/>
    <property type="match status" value="1"/>
</dbReference>
<evidence type="ECO:0000256" key="5">
    <source>
        <dbReference type="ARBA" id="ARBA00022553"/>
    </source>
</evidence>
<dbReference type="GeneID" id="54476827"/>
<evidence type="ECO:0000256" key="7">
    <source>
        <dbReference type="ARBA" id="ARBA00023027"/>
    </source>
</evidence>
<evidence type="ECO:0000256" key="6">
    <source>
        <dbReference type="ARBA" id="ARBA00023002"/>
    </source>
</evidence>
<dbReference type="GO" id="GO:0070403">
    <property type="term" value="F:NAD+ binding"/>
    <property type="evidence" value="ECO:0007669"/>
    <property type="project" value="InterPro"/>
</dbReference>
<dbReference type="PROSITE" id="PS00067">
    <property type="entry name" value="3HCDH"/>
    <property type="match status" value="1"/>
</dbReference>
<accession>A0A6A6Q7W3</accession>
<evidence type="ECO:0000313" key="13">
    <source>
        <dbReference type="EMBL" id="KAF2487467.1"/>
    </source>
</evidence>
<dbReference type="Proteomes" id="UP000799767">
    <property type="component" value="Unassembled WGS sequence"/>
</dbReference>
<dbReference type="InterPro" id="IPR006180">
    <property type="entry name" value="3-OHacyl-CoA_DH_CS"/>
</dbReference>
<dbReference type="Gene3D" id="3.40.50.720">
    <property type="entry name" value="NAD(P)-binding Rossmann-like Domain"/>
    <property type="match status" value="1"/>
</dbReference>
<dbReference type="GO" id="GO:0006631">
    <property type="term" value="P:fatty acid metabolic process"/>
    <property type="evidence" value="ECO:0007669"/>
    <property type="project" value="InterPro"/>
</dbReference>
<dbReference type="InterPro" id="IPR006108">
    <property type="entry name" value="3HC_DH_C"/>
</dbReference>
<dbReference type="OrthoDB" id="2021159at2759"/>
<sequence length="323" mass="35680">MASLTPRREASSSSEKSQTIALIGSGTIGLSFAALHLEKNPTATVTIFDTRPDLYEYITTHLPSYLLDAHTSASWQDRLTLAPTLQKAVEYADIVQEQGPEKLAFKKGVWPEIEKHARGDALFWSSTSGIPASEQNVDMKDKSRLLVVHPYNPPHIMTLLEVVPSAQTTQASINKTLKYWRSLGRTPVVIKKECTGFVANRLAFALFREASSLVAQGVVDVKDLDAIVTSSMGPRWSIAGPFKAYHAGGGEGGLEALMDKIGDTIQDVWEASAKDIEKEKINVGEEWQAMVCKQTEEEYGNIDTKERDFKTRKVLQAVQDKVK</sequence>
<reference evidence="13" key="1">
    <citation type="journal article" date="2020" name="Stud. Mycol.">
        <title>101 Dothideomycetes genomes: a test case for predicting lifestyles and emergence of pathogens.</title>
        <authorList>
            <person name="Haridas S."/>
            <person name="Albert R."/>
            <person name="Binder M."/>
            <person name="Bloem J."/>
            <person name="Labutti K."/>
            <person name="Salamov A."/>
            <person name="Andreopoulos B."/>
            <person name="Baker S."/>
            <person name="Barry K."/>
            <person name="Bills G."/>
            <person name="Bluhm B."/>
            <person name="Cannon C."/>
            <person name="Castanera R."/>
            <person name="Culley D."/>
            <person name="Daum C."/>
            <person name="Ezra D."/>
            <person name="Gonzalez J."/>
            <person name="Henrissat B."/>
            <person name="Kuo A."/>
            <person name="Liang C."/>
            <person name="Lipzen A."/>
            <person name="Lutzoni F."/>
            <person name="Magnuson J."/>
            <person name="Mondo S."/>
            <person name="Nolan M."/>
            <person name="Ohm R."/>
            <person name="Pangilinan J."/>
            <person name="Park H.-J."/>
            <person name="Ramirez L."/>
            <person name="Alfaro M."/>
            <person name="Sun H."/>
            <person name="Tritt A."/>
            <person name="Yoshinaga Y."/>
            <person name="Zwiers L.-H."/>
            <person name="Turgeon B."/>
            <person name="Goodwin S."/>
            <person name="Spatafora J."/>
            <person name="Crous P."/>
            <person name="Grigoriev I."/>
        </authorList>
    </citation>
    <scope>NUCLEOTIDE SEQUENCE</scope>
    <source>
        <strain evidence="13">CBS 113389</strain>
    </source>
</reference>
<dbReference type="Pfam" id="PF02737">
    <property type="entry name" value="3HCDH_N"/>
    <property type="match status" value="1"/>
</dbReference>
<keyword evidence="4" id="KW-0963">Cytoplasm</keyword>
<comment type="subunit">
    <text evidence="3">Homodimer.</text>
</comment>
<keyword evidence="5" id="KW-0597">Phosphoprotein</keyword>
<comment type="similarity">
    <text evidence="2">Belongs to the 3-hydroxyacyl-CoA dehydrogenase family.</text>
</comment>
<organism evidence="13 14">
    <name type="scientific">Neohortaea acidophila</name>
    <dbReference type="NCBI Taxonomy" id="245834"/>
    <lineage>
        <taxon>Eukaryota</taxon>
        <taxon>Fungi</taxon>
        <taxon>Dikarya</taxon>
        <taxon>Ascomycota</taxon>
        <taxon>Pezizomycotina</taxon>
        <taxon>Dothideomycetes</taxon>
        <taxon>Dothideomycetidae</taxon>
        <taxon>Mycosphaerellales</taxon>
        <taxon>Teratosphaeriaceae</taxon>
        <taxon>Neohortaea</taxon>
    </lineage>
</organism>
<evidence type="ECO:0000313" key="14">
    <source>
        <dbReference type="Proteomes" id="UP000799767"/>
    </source>
</evidence>
<dbReference type="InterPro" id="IPR006176">
    <property type="entry name" value="3-OHacyl-CoA_DH_NAD-bd"/>
</dbReference>
<dbReference type="GO" id="GO:0050104">
    <property type="term" value="F:L-gulonate 3-dehydrogenase activity"/>
    <property type="evidence" value="ECO:0007669"/>
    <property type="project" value="UniProtKB-EC"/>
</dbReference>
<dbReference type="SUPFAM" id="SSF48179">
    <property type="entry name" value="6-phosphogluconate dehydrogenase C-terminal domain-like"/>
    <property type="match status" value="1"/>
</dbReference>
<dbReference type="PIRSF" id="PIRSF000105">
    <property type="entry name" value="HCDH"/>
    <property type="match status" value="1"/>
</dbReference>
<comment type="subcellular location">
    <subcellularLocation>
        <location evidence="1">Cytoplasm</location>
    </subcellularLocation>
</comment>
<dbReference type="InterPro" id="IPR036291">
    <property type="entry name" value="NAD(P)-bd_dom_sf"/>
</dbReference>
<evidence type="ECO:0000256" key="3">
    <source>
        <dbReference type="ARBA" id="ARBA00011738"/>
    </source>
</evidence>
<evidence type="ECO:0000256" key="2">
    <source>
        <dbReference type="ARBA" id="ARBA00009463"/>
    </source>
</evidence>
<dbReference type="RefSeq" id="XP_033594036.1">
    <property type="nucleotide sequence ID" value="XM_033735825.1"/>
</dbReference>
<protein>
    <recommendedName>
        <fullName evidence="9">L-gulonate 3-dehydrogenase</fullName>
        <ecNumber evidence="8">1.1.1.45</ecNumber>
    </recommendedName>
    <alternativeName>
        <fullName evidence="9">L-gulonate 3-dehydrogenase</fullName>
    </alternativeName>
</protein>
<dbReference type="PANTHER" id="PTHR48075">
    <property type="entry name" value="3-HYDROXYACYL-COA DEHYDROGENASE FAMILY PROTEIN"/>
    <property type="match status" value="1"/>
</dbReference>
<evidence type="ECO:0000259" key="11">
    <source>
        <dbReference type="Pfam" id="PF00725"/>
    </source>
</evidence>
<keyword evidence="14" id="KW-1185">Reference proteome</keyword>
<dbReference type="EMBL" id="MU001631">
    <property type="protein sequence ID" value="KAF2487467.1"/>
    <property type="molecule type" value="Genomic_DNA"/>
</dbReference>
<dbReference type="InterPro" id="IPR013328">
    <property type="entry name" value="6PGD_dom2"/>
</dbReference>
<dbReference type="PANTHER" id="PTHR48075:SF1">
    <property type="entry name" value="LAMBDA-CRYSTALLIN HOMOLOG"/>
    <property type="match status" value="1"/>
</dbReference>
<dbReference type="Pfam" id="PF00725">
    <property type="entry name" value="3HCDH"/>
    <property type="match status" value="1"/>
</dbReference>
<dbReference type="InterPro" id="IPR022694">
    <property type="entry name" value="3-OHacyl-CoA_DH"/>
</dbReference>
<gene>
    <name evidence="13" type="ORF">BDY17DRAFT_314522</name>
</gene>
<dbReference type="GO" id="GO:0005737">
    <property type="term" value="C:cytoplasm"/>
    <property type="evidence" value="ECO:0007669"/>
    <property type="project" value="UniProtKB-SubCell"/>
</dbReference>
<evidence type="ECO:0000256" key="9">
    <source>
        <dbReference type="ARBA" id="ARBA00042709"/>
    </source>
</evidence>
<dbReference type="AlphaFoldDB" id="A0A6A6Q7W3"/>
<dbReference type="Gene3D" id="1.10.1040.10">
    <property type="entry name" value="N-(1-d-carboxylethyl)-l-norvaline Dehydrogenase, domain 2"/>
    <property type="match status" value="1"/>
</dbReference>
<evidence type="ECO:0000256" key="4">
    <source>
        <dbReference type="ARBA" id="ARBA00022490"/>
    </source>
</evidence>
<feature type="domain" description="3-hydroxyacyl-CoA dehydrogenase NAD binding" evidence="12">
    <location>
        <begin position="19"/>
        <end position="192"/>
    </location>
</feature>
<proteinExistence type="inferred from homology"/>
<evidence type="ECO:0000259" key="12">
    <source>
        <dbReference type="Pfam" id="PF02737"/>
    </source>
</evidence>
<evidence type="ECO:0000256" key="10">
    <source>
        <dbReference type="PIRSR" id="PIRSR000105-1"/>
    </source>
</evidence>
<keyword evidence="6" id="KW-0560">Oxidoreductase</keyword>
<dbReference type="InterPro" id="IPR008927">
    <property type="entry name" value="6-PGluconate_DH-like_C_sf"/>
</dbReference>
<feature type="site" description="Important for catalytic activity" evidence="10">
    <location>
        <position position="149"/>
    </location>
</feature>
<keyword evidence="7" id="KW-0520">NAD</keyword>
<name>A0A6A6Q7W3_9PEZI</name>
<evidence type="ECO:0000256" key="1">
    <source>
        <dbReference type="ARBA" id="ARBA00004496"/>
    </source>
</evidence>
<dbReference type="EC" id="1.1.1.45" evidence="8"/>
<evidence type="ECO:0000256" key="8">
    <source>
        <dbReference type="ARBA" id="ARBA00038962"/>
    </source>
</evidence>